<name>A0A2V0NMK2_9CHLO</name>
<evidence type="ECO:0000313" key="2">
    <source>
        <dbReference type="Proteomes" id="UP000247498"/>
    </source>
</evidence>
<dbReference type="AlphaFoldDB" id="A0A2V0NMK2"/>
<dbReference type="Proteomes" id="UP000247498">
    <property type="component" value="Unassembled WGS sequence"/>
</dbReference>
<keyword evidence="2" id="KW-1185">Reference proteome</keyword>
<protein>
    <submittedName>
        <fullName evidence="1">Uncharacterized protein</fullName>
    </submittedName>
</protein>
<reference evidence="1 2" key="1">
    <citation type="journal article" date="2018" name="Sci. Rep.">
        <title>Raphidocelis subcapitata (=Pseudokirchneriella subcapitata) provides an insight into genome evolution and environmental adaptations in the Sphaeropleales.</title>
        <authorList>
            <person name="Suzuki S."/>
            <person name="Yamaguchi H."/>
            <person name="Nakajima N."/>
            <person name="Kawachi M."/>
        </authorList>
    </citation>
    <scope>NUCLEOTIDE SEQUENCE [LARGE SCALE GENOMIC DNA]</scope>
    <source>
        <strain evidence="1 2">NIES-35</strain>
    </source>
</reference>
<proteinExistence type="predicted"/>
<organism evidence="1 2">
    <name type="scientific">Raphidocelis subcapitata</name>
    <dbReference type="NCBI Taxonomy" id="307507"/>
    <lineage>
        <taxon>Eukaryota</taxon>
        <taxon>Viridiplantae</taxon>
        <taxon>Chlorophyta</taxon>
        <taxon>core chlorophytes</taxon>
        <taxon>Chlorophyceae</taxon>
        <taxon>CS clade</taxon>
        <taxon>Sphaeropleales</taxon>
        <taxon>Selenastraceae</taxon>
        <taxon>Raphidocelis</taxon>
    </lineage>
</organism>
<evidence type="ECO:0000313" key="1">
    <source>
        <dbReference type="EMBL" id="GBF88736.1"/>
    </source>
</evidence>
<dbReference type="EMBL" id="BDRX01000006">
    <property type="protein sequence ID" value="GBF88736.1"/>
    <property type="molecule type" value="Genomic_DNA"/>
</dbReference>
<comment type="caution">
    <text evidence="1">The sequence shown here is derived from an EMBL/GenBank/DDBJ whole genome shotgun (WGS) entry which is preliminary data.</text>
</comment>
<accession>A0A2V0NMK2</accession>
<sequence length="239" mass="22795">MAATTVAACIVRAGAGVDAQRLTRLGLRTNVASSCKPDLIVSHAGTTCAIMLLGEAASPADAEAPEFAARLRAMASTFGERAGLLLPARFAPSATALALACGCGGRAGMGAGAGAETGPLLPFIHWLLPGDDPVTAALTLADALAGAAGAAAASPAIAAERLEAIARADAIAASAAALPGLVRAYGPAAPAALLSAAGSLGALATAGGEQLLAWCGGDADLAGALHSLFTAPPAAGAAA</sequence>
<dbReference type="InParanoid" id="A0A2V0NMK2"/>
<gene>
    <name evidence="1" type="ORF">Rsub_01637</name>
</gene>